<organism evidence="1 2">
    <name type="scientific">Portunus trituberculatus</name>
    <name type="common">Swimming crab</name>
    <name type="synonym">Neptunus trituberculatus</name>
    <dbReference type="NCBI Taxonomy" id="210409"/>
    <lineage>
        <taxon>Eukaryota</taxon>
        <taxon>Metazoa</taxon>
        <taxon>Ecdysozoa</taxon>
        <taxon>Arthropoda</taxon>
        <taxon>Crustacea</taxon>
        <taxon>Multicrustacea</taxon>
        <taxon>Malacostraca</taxon>
        <taxon>Eumalacostraca</taxon>
        <taxon>Eucarida</taxon>
        <taxon>Decapoda</taxon>
        <taxon>Pleocyemata</taxon>
        <taxon>Brachyura</taxon>
        <taxon>Eubrachyura</taxon>
        <taxon>Portunoidea</taxon>
        <taxon>Portunidae</taxon>
        <taxon>Portuninae</taxon>
        <taxon>Portunus</taxon>
    </lineage>
</organism>
<accession>A0A5B7F3B9</accession>
<evidence type="ECO:0000313" key="1">
    <source>
        <dbReference type="EMBL" id="MPC40037.1"/>
    </source>
</evidence>
<dbReference type="Proteomes" id="UP000324222">
    <property type="component" value="Unassembled WGS sequence"/>
</dbReference>
<dbReference type="EMBL" id="VSRR010004555">
    <property type="protein sequence ID" value="MPC40037.1"/>
    <property type="molecule type" value="Genomic_DNA"/>
</dbReference>
<dbReference type="AlphaFoldDB" id="A0A5B7F3B9"/>
<proteinExistence type="predicted"/>
<reference evidence="1 2" key="1">
    <citation type="submission" date="2019-05" db="EMBL/GenBank/DDBJ databases">
        <title>Another draft genome of Portunus trituberculatus and its Hox gene families provides insights of decapod evolution.</title>
        <authorList>
            <person name="Jeong J.-H."/>
            <person name="Song I."/>
            <person name="Kim S."/>
            <person name="Choi T."/>
            <person name="Kim D."/>
            <person name="Ryu S."/>
            <person name="Kim W."/>
        </authorList>
    </citation>
    <scope>NUCLEOTIDE SEQUENCE [LARGE SCALE GENOMIC DNA]</scope>
    <source>
        <tissue evidence="1">Muscle</tissue>
    </source>
</reference>
<sequence>METLWAATNWCLSSAAESRELRAQNSTCGVQWDVEAADAGIRSGQEQSQIFSSERVKGSTRDDIKYPITHTL</sequence>
<comment type="caution">
    <text evidence="1">The sequence shown here is derived from an EMBL/GenBank/DDBJ whole genome shotgun (WGS) entry which is preliminary data.</text>
</comment>
<gene>
    <name evidence="1" type="ORF">E2C01_033592</name>
</gene>
<protein>
    <submittedName>
        <fullName evidence="1">Uncharacterized protein</fullName>
    </submittedName>
</protein>
<evidence type="ECO:0000313" key="2">
    <source>
        <dbReference type="Proteomes" id="UP000324222"/>
    </source>
</evidence>
<keyword evidence="2" id="KW-1185">Reference proteome</keyword>
<name>A0A5B7F3B9_PORTR</name>